<evidence type="ECO:0000313" key="1">
    <source>
        <dbReference type="EMBL" id="KAJ8458336.1"/>
    </source>
</evidence>
<sequence>MEVNFGNLVSNELSSNDRIDKLALWLTFSGLPYSASHVYERNLLGNWFHEAVVGPFEVVREFLKPSSHSLAAVWATSFVSSILISHDSSGISSLRT</sequence>
<reference evidence="1 2" key="1">
    <citation type="submission" date="2022-12" db="EMBL/GenBank/DDBJ databases">
        <title>Chromosome-scale assembly of the Ensete ventricosum genome.</title>
        <authorList>
            <person name="Dussert Y."/>
            <person name="Stocks J."/>
            <person name="Wendawek A."/>
            <person name="Woldeyes F."/>
            <person name="Nichols R.A."/>
            <person name="Borrell J.S."/>
        </authorList>
    </citation>
    <scope>NUCLEOTIDE SEQUENCE [LARGE SCALE GENOMIC DNA]</scope>
    <source>
        <strain evidence="2">cv. Maze</strain>
        <tissue evidence="1">Seeds</tissue>
    </source>
</reference>
<proteinExistence type="predicted"/>
<accession>A0AAV8NZ73</accession>
<comment type="caution">
    <text evidence="1">The sequence shown here is derived from an EMBL/GenBank/DDBJ whole genome shotgun (WGS) entry which is preliminary data.</text>
</comment>
<gene>
    <name evidence="1" type="ORF">OPV22_031262</name>
</gene>
<protein>
    <submittedName>
        <fullName evidence="1">Uncharacterized protein</fullName>
    </submittedName>
</protein>
<name>A0AAV8NZ73_ENSVE</name>
<keyword evidence="2" id="KW-1185">Reference proteome</keyword>
<evidence type="ECO:0000313" key="2">
    <source>
        <dbReference type="Proteomes" id="UP001222027"/>
    </source>
</evidence>
<organism evidence="1 2">
    <name type="scientific">Ensete ventricosum</name>
    <name type="common">Abyssinian banana</name>
    <name type="synonym">Musa ensete</name>
    <dbReference type="NCBI Taxonomy" id="4639"/>
    <lineage>
        <taxon>Eukaryota</taxon>
        <taxon>Viridiplantae</taxon>
        <taxon>Streptophyta</taxon>
        <taxon>Embryophyta</taxon>
        <taxon>Tracheophyta</taxon>
        <taxon>Spermatophyta</taxon>
        <taxon>Magnoliopsida</taxon>
        <taxon>Liliopsida</taxon>
        <taxon>Zingiberales</taxon>
        <taxon>Musaceae</taxon>
        <taxon>Ensete</taxon>
    </lineage>
</organism>
<dbReference type="AlphaFoldDB" id="A0AAV8NZ73"/>
<dbReference type="Proteomes" id="UP001222027">
    <property type="component" value="Unassembled WGS sequence"/>
</dbReference>
<dbReference type="EMBL" id="JAQQAF010000009">
    <property type="protein sequence ID" value="KAJ8458336.1"/>
    <property type="molecule type" value="Genomic_DNA"/>
</dbReference>